<evidence type="ECO:0000256" key="1">
    <source>
        <dbReference type="SAM" id="Phobius"/>
    </source>
</evidence>
<dbReference type="Pfam" id="PF07963">
    <property type="entry name" value="N_methyl"/>
    <property type="match status" value="1"/>
</dbReference>
<keyword evidence="1" id="KW-0472">Membrane</keyword>
<keyword evidence="3" id="KW-1185">Reference proteome</keyword>
<evidence type="ECO:0000313" key="3">
    <source>
        <dbReference type="Proteomes" id="UP001430360"/>
    </source>
</evidence>
<proteinExistence type="predicted"/>
<dbReference type="SUPFAM" id="SSF54523">
    <property type="entry name" value="Pili subunits"/>
    <property type="match status" value="1"/>
</dbReference>
<sequence length="163" mass="17119">MRRGIHYRGAPSRHSASGGFTLIEILIALVVLAVGLLGLAMLQTMNLRYTKSAQQRTQATVLAGQLLDTMRTNRSEVSAYVMTDSDFASVTVPATGCVAGATSTASTNATRWKCEVKANLGADATASVSVTPASLVTVNIRWDESLVNNATGSTGNVILETTL</sequence>
<keyword evidence="1" id="KW-0812">Transmembrane</keyword>
<dbReference type="Gene3D" id="3.30.700.10">
    <property type="entry name" value="Glycoprotein, Type 4 Pilin"/>
    <property type="match status" value="1"/>
</dbReference>
<dbReference type="InterPro" id="IPR013362">
    <property type="entry name" value="Pilus_4_PilV"/>
</dbReference>
<dbReference type="Proteomes" id="UP001430360">
    <property type="component" value="Unassembled WGS sequence"/>
</dbReference>
<comment type="caution">
    <text evidence="2">The sequence shown here is derived from an EMBL/GenBank/DDBJ whole genome shotgun (WGS) entry which is preliminary data.</text>
</comment>
<dbReference type="NCBIfam" id="TIGR02532">
    <property type="entry name" value="IV_pilin_GFxxxE"/>
    <property type="match status" value="1"/>
</dbReference>
<reference evidence="2" key="2">
    <citation type="journal article" date="2022" name="Syst. Appl. Microbiol.">
        <title>Physiological and genomic characterisation of Luteimonas fraxinea sp. nov., a bacterial species associated with trees tolerant to ash dieback.</title>
        <authorList>
            <person name="Ulrich K."/>
            <person name="Becker R."/>
            <person name="Behrendt U."/>
            <person name="Kube M."/>
            <person name="Schneck V."/>
            <person name="Ulrich A."/>
        </authorList>
    </citation>
    <scope>NUCLEOTIDE SEQUENCE</scope>
    <source>
        <strain evidence="2">A1P009</strain>
    </source>
</reference>
<accession>A0ABS8UB74</accession>
<protein>
    <submittedName>
        <fullName evidence="2">Type IV pilus modification protein PilV</fullName>
    </submittedName>
</protein>
<gene>
    <name evidence="2" type="primary">pilV</name>
    <name evidence="2" type="ORF">LTT95_04060</name>
</gene>
<dbReference type="PROSITE" id="PS00409">
    <property type="entry name" value="PROKAR_NTER_METHYL"/>
    <property type="match status" value="1"/>
</dbReference>
<dbReference type="InterPro" id="IPR045584">
    <property type="entry name" value="Pilin-like"/>
</dbReference>
<dbReference type="InterPro" id="IPR012902">
    <property type="entry name" value="N_methyl_site"/>
</dbReference>
<name>A0ABS8UB74_9GAMM</name>
<dbReference type="NCBIfam" id="TIGR02523">
    <property type="entry name" value="type_IV_pilV"/>
    <property type="match status" value="1"/>
</dbReference>
<feature type="transmembrane region" description="Helical" evidence="1">
    <location>
        <begin position="20"/>
        <end position="42"/>
    </location>
</feature>
<keyword evidence="1" id="KW-1133">Transmembrane helix</keyword>
<evidence type="ECO:0000313" key="2">
    <source>
        <dbReference type="EMBL" id="MCD9096110.1"/>
    </source>
</evidence>
<organism evidence="2 3">
    <name type="scientific">Luteimonas fraxinea</name>
    <dbReference type="NCBI Taxonomy" id="2901869"/>
    <lineage>
        <taxon>Bacteria</taxon>
        <taxon>Pseudomonadati</taxon>
        <taxon>Pseudomonadota</taxon>
        <taxon>Gammaproteobacteria</taxon>
        <taxon>Lysobacterales</taxon>
        <taxon>Lysobacteraceae</taxon>
        <taxon>Luteimonas</taxon>
    </lineage>
</organism>
<dbReference type="EMBL" id="JAJQKU010000001">
    <property type="protein sequence ID" value="MCD9096110.1"/>
    <property type="molecule type" value="Genomic_DNA"/>
</dbReference>
<dbReference type="RefSeq" id="WP_232134587.1">
    <property type="nucleotide sequence ID" value="NZ_CP089507.1"/>
</dbReference>
<reference evidence="2" key="1">
    <citation type="submission" date="2021-12" db="EMBL/GenBank/DDBJ databases">
        <authorList>
            <person name="Ulrich A."/>
        </authorList>
    </citation>
    <scope>NUCLEOTIDE SEQUENCE</scope>
    <source>
        <strain evidence="2">A1P009</strain>
    </source>
</reference>